<dbReference type="SUPFAM" id="SSF103473">
    <property type="entry name" value="MFS general substrate transporter"/>
    <property type="match status" value="1"/>
</dbReference>
<dbReference type="EMBL" id="JBHRTN010000029">
    <property type="protein sequence ID" value="MFC3127758.1"/>
    <property type="molecule type" value="Genomic_DNA"/>
</dbReference>
<keyword evidence="5 7" id="KW-1133">Transmembrane helix</keyword>
<evidence type="ECO:0000259" key="8">
    <source>
        <dbReference type="PROSITE" id="PS50850"/>
    </source>
</evidence>
<feature type="transmembrane region" description="Helical" evidence="7">
    <location>
        <begin position="372"/>
        <end position="395"/>
    </location>
</feature>
<feature type="transmembrane region" description="Helical" evidence="7">
    <location>
        <begin position="481"/>
        <end position="498"/>
    </location>
</feature>
<comment type="subcellular location">
    <subcellularLocation>
        <location evidence="1">Cell membrane</location>
        <topology evidence="1">Multi-pass membrane protein</topology>
    </subcellularLocation>
</comment>
<feature type="domain" description="Major facilitator superfamily (MFS) profile" evidence="8">
    <location>
        <begin position="23"/>
        <end position="503"/>
    </location>
</feature>
<evidence type="ECO:0000256" key="7">
    <source>
        <dbReference type="SAM" id="Phobius"/>
    </source>
</evidence>
<dbReference type="Proteomes" id="UP001595593">
    <property type="component" value="Unassembled WGS sequence"/>
</dbReference>
<dbReference type="CDD" id="cd17502">
    <property type="entry name" value="MFS_Azr1_MDR_like"/>
    <property type="match status" value="1"/>
</dbReference>
<evidence type="ECO:0000256" key="2">
    <source>
        <dbReference type="ARBA" id="ARBA00022448"/>
    </source>
</evidence>
<feature type="transmembrane region" description="Helical" evidence="7">
    <location>
        <begin position="208"/>
        <end position="230"/>
    </location>
</feature>
<keyword evidence="6 7" id="KW-0472">Membrane</keyword>
<keyword evidence="10" id="KW-1185">Reference proteome</keyword>
<keyword evidence="4 7" id="KW-0812">Transmembrane</keyword>
<dbReference type="NCBIfam" id="TIGR00711">
    <property type="entry name" value="efflux_EmrB"/>
    <property type="match status" value="1"/>
</dbReference>
<keyword evidence="3" id="KW-1003">Cell membrane</keyword>
<feature type="transmembrane region" description="Helical" evidence="7">
    <location>
        <begin position="113"/>
        <end position="134"/>
    </location>
</feature>
<evidence type="ECO:0000256" key="4">
    <source>
        <dbReference type="ARBA" id="ARBA00022692"/>
    </source>
</evidence>
<evidence type="ECO:0000256" key="6">
    <source>
        <dbReference type="ARBA" id="ARBA00023136"/>
    </source>
</evidence>
<feature type="transmembrane region" description="Helical" evidence="7">
    <location>
        <begin position="56"/>
        <end position="76"/>
    </location>
</feature>
<dbReference type="InterPro" id="IPR004638">
    <property type="entry name" value="EmrB-like"/>
</dbReference>
<dbReference type="InterPro" id="IPR036259">
    <property type="entry name" value="MFS_trans_sf"/>
</dbReference>
<evidence type="ECO:0000313" key="10">
    <source>
        <dbReference type="Proteomes" id="UP001595593"/>
    </source>
</evidence>
<dbReference type="PRINTS" id="PR01036">
    <property type="entry name" value="TCRTETB"/>
</dbReference>
<feature type="transmembrane region" description="Helical" evidence="7">
    <location>
        <begin position="277"/>
        <end position="302"/>
    </location>
</feature>
<dbReference type="Gene3D" id="1.20.1720.10">
    <property type="entry name" value="Multidrug resistance protein D"/>
    <property type="match status" value="1"/>
</dbReference>
<dbReference type="InterPro" id="IPR020846">
    <property type="entry name" value="MFS_dom"/>
</dbReference>
<feature type="transmembrane region" description="Helical" evidence="7">
    <location>
        <begin position="176"/>
        <end position="196"/>
    </location>
</feature>
<comment type="caution">
    <text evidence="9">The sequence shown here is derived from an EMBL/GenBank/DDBJ whole genome shotgun (WGS) entry which is preliminary data.</text>
</comment>
<organism evidence="9 10">
    <name type="scientific">Teichococcus globiformis</name>
    <dbReference type="NCBI Taxonomy" id="2307229"/>
    <lineage>
        <taxon>Bacteria</taxon>
        <taxon>Pseudomonadati</taxon>
        <taxon>Pseudomonadota</taxon>
        <taxon>Alphaproteobacteria</taxon>
        <taxon>Acetobacterales</taxon>
        <taxon>Roseomonadaceae</taxon>
        <taxon>Roseomonas</taxon>
    </lineage>
</organism>
<feature type="transmembrane region" description="Helical" evidence="7">
    <location>
        <begin position="236"/>
        <end position="256"/>
    </location>
</feature>
<feature type="transmembrane region" description="Helical" evidence="7">
    <location>
        <begin position="88"/>
        <end position="107"/>
    </location>
</feature>
<evidence type="ECO:0000256" key="5">
    <source>
        <dbReference type="ARBA" id="ARBA00022989"/>
    </source>
</evidence>
<accession>A0ABV7G4W2</accession>
<dbReference type="Gene3D" id="1.20.1250.20">
    <property type="entry name" value="MFS general substrate transporter like domains"/>
    <property type="match status" value="1"/>
</dbReference>
<proteinExistence type="predicted"/>
<dbReference type="PANTHER" id="PTHR23501">
    <property type="entry name" value="MAJOR FACILITATOR SUPERFAMILY"/>
    <property type="match status" value="1"/>
</dbReference>
<evidence type="ECO:0000256" key="1">
    <source>
        <dbReference type="ARBA" id="ARBA00004651"/>
    </source>
</evidence>
<feature type="transmembrane region" description="Helical" evidence="7">
    <location>
        <begin position="314"/>
        <end position="333"/>
    </location>
</feature>
<gene>
    <name evidence="9" type="ORF">ACFOD4_22055</name>
</gene>
<protein>
    <submittedName>
        <fullName evidence="9">MDR family MFS transporter</fullName>
    </submittedName>
</protein>
<evidence type="ECO:0000256" key="3">
    <source>
        <dbReference type="ARBA" id="ARBA00022475"/>
    </source>
</evidence>
<feature type="transmembrane region" description="Helical" evidence="7">
    <location>
        <begin position="416"/>
        <end position="436"/>
    </location>
</feature>
<keyword evidence="2" id="KW-0813">Transport</keyword>
<feature type="transmembrane region" description="Helical" evidence="7">
    <location>
        <begin position="345"/>
        <end position="366"/>
    </location>
</feature>
<name>A0ABV7G4W2_9PROT</name>
<dbReference type="PROSITE" id="PS50850">
    <property type="entry name" value="MFS"/>
    <property type="match status" value="1"/>
</dbReference>
<dbReference type="InterPro" id="IPR011701">
    <property type="entry name" value="MFS"/>
</dbReference>
<dbReference type="RefSeq" id="WP_379599868.1">
    <property type="nucleotide sequence ID" value="NZ_JBHRTN010000029.1"/>
</dbReference>
<reference evidence="10" key="1">
    <citation type="journal article" date="2019" name="Int. J. Syst. Evol. Microbiol.">
        <title>The Global Catalogue of Microorganisms (GCM) 10K type strain sequencing project: providing services to taxonomists for standard genome sequencing and annotation.</title>
        <authorList>
            <consortium name="The Broad Institute Genomics Platform"/>
            <consortium name="The Broad Institute Genome Sequencing Center for Infectious Disease"/>
            <person name="Wu L."/>
            <person name="Ma J."/>
        </authorList>
    </citation>
    <scope>NUCLEOTIDE SEQUENCE [LARGE SCALE GENOMIC DNA]</scope>
    <source>
        <strain evidence="10">KCTC 52094</strain>
    </source>
</reference>
<dbReference type="PANTHER" id="PTHR23501:SF197">
    <property type="entry name" value="COMD"/>
    <property type="match status" value="1"/>
</dbReference>
<feature type="transmembrane region" description="Helical" evidence="7">
    <location>
        <begin position="146"/>
        <end position="164"/>
    </location>
</feature>
<evidence type="ECO:0000313" key="9">
    <source>
        <dbReference type="EMBL" id="MFC3127758.1"/>
    </source>
</evidence>
<sequence>MNQPQPPGDRELDAANRPPVRTVLAGALLTMILAALDQNIVNTALPRMAADLGGMAHLSWVVTAFMLTSTITTPLYGKLSDMLGRRRLFFVAILLFLGGSLLSGSAQSMGQLIGFRALQGMGAGGLLVLSQAAIGDVVSPRQRPRYQGLFTGTFALASVAGPLLGGVITQSLSWRWVFYVNLPIGILALTMIAMGLRSAPPSKGARRPVDWLGALLLAGATAALLLLLTWGGAEFAWLSATSLGLLAASFGLYAAFAWREARAPEPLIRLALFRNPVFARGVAVGGMMTFAMMGSTVFLPLYFQLVLGMEPARAGAMLLPQVIGMLLSSVLGGRIVAKLGRNRPFLLAGLGLEAVALGSLAGFAWWSASPWVFLISMGMLGLGMGMGMPNLTVAVQNAVAHRELGAATGAMTFLRSLGGAVGVAASGGILGTRLAASLQALGGQLDLAALTERGTVAMAAFSPAQQAAVADAYRTALTGSFLLSGVVMSAAFLLVLGLPERTLRDRIEDE</sequence>
<dbReference type="Pfam" id="PF07690">
    <property type="entry name" value="MFS_1"/>
    <property type="match status" value="1"/>
</dbReference>